<comment type="caution">
    <text evidence="2">The sequence shown here is derived from an EMBL/GenBank/DDBJ whole genome shotgun (WGS) entry which is preliminary data.</text>
</comment>
<evidence type="ECO:0000256" key="1">
    <source>
        <dbReference type="SAM" id="MobiDB-lite"/>
    </source>
</evidence>
<feature type="compositionally biased region" description="Basic residues" evidence="1">
    <location>
        <begin position="440"/>
        <end position="450"/>
    </location>
</feature>
<proteinExistence type="predicted"/>
<dbReference type="EMBL" id="AGNL01019111">
    <property type="protein sequence ID" value="EJK62112.1"/>
    <property type="molecule type" value="Genomic_DNA"/>
</dbReference>
<accession>K0SV40</accession>
<name>K0SV40_THAOC</name>
<organism evidence="2 3">
    <name type="scientific">Thalassiosira oceanica</name>
    <name type="common">Marine diatom</name>
    <dbReference type="NCBI Taxonomy" id="159749"/>
    <lineage>
        <taxon>Eukaryota</taxon>
        <taxon>Sar</taxon>
        <taxon>Stramenopiles</taxon>
        <taxon>Ochrophyta</taxon>
        <taxon>Bacillariophyta</taxon>
        <taxon>Coscinodiscophyceae</taxon>
        <taxon>Thalassiosirophycidae</taxon>
        <taxon>Thalassiosirales</taxon>
        <taxon>Thalassiosiraceae</taxon>
        <taxon>Thalassiosira</taxon>
    </lineage>
</organism>
<feature type="compositionally biased region" description="Basic and acidic residues" evidence="1">
    <location>
        <begin position="300"/>
        <end position="310"/>
    </location>
</feature>
<dbReference type="Proteomes" id="UP000266841">
    <property type="component" value="Unassembled WGS sequence"/>
</dbReference>
<protein>
    <recommendedName>
        <fullName evidence="4">Spindle pole body component</fullName>
    </recommendedName>
</protein>
<feature type="region of interest" description="Disordered" evidence="1">
    <location>
        <begin position="517"/>
        <end position="541"/>
    </location>
</feature>
<feature type="compositionally biased region" description="Basic and acidic residues" evidence="1">
    <location>
        <begin position="474"/>
        <end position="486"/>
    </location>
</feature>
<dbReference type="eggNOG" id="KOG2000">
    <property type="taxonomic scope" value="Eukaryota"/>
</dbReference>
<dbReference type="AlphaFoldDB" id="K0SV40"/>
<dbReference type="OMA" id="RHVPDEN"/>
<feature type="compositionally biased region" description="Basic residues" evidence="1">
    <location>
        <begin position="605"/>
        <end position="621"/>
    </location>
</feature>
<feature type="compositionally biased region" description="Low complexity" evidence="1">
    <location>
        <begin position="590"/>
        <end position="604"/>
    </location>
</feature>
<feature type="region of interest" description="Disordered" evidence="1">
    <location>
        <begin position="560"/>
        <end position="625"/>
    </location>
</feature>
<evidence type="ECO:0008006" key="4">
    <source>
        <dbReference type="Google" id="ProtNLM"/>
    </source>
</evidence>
<feature type="compositionally biased region" description="Basic and acidic residues" evidence="1">
    <location>
        <begin position="115"/>
        <end position="124"/>
    </location>
</feature>
<evidence type="ECO:0000313" key="3">
    <source>
        <dbReference type="Proteomes" id="UP000266841"/>
    </source>
</evidence>
<evidence type="ECO:0000313" key="2">
    <source>
        <dbReference type="EMBL" id="EJK62112.1"/>
    </source>
</evidence>
<keyword evidence="3" id="KW-1185">Reference proteome</keyword>
<feature type="region of interest" description="Disordered" evidence="1">
    <location>
        <begin position="1"/>
        <end position="486"/>
    </location>
</feature>
<sequence length="792" mass="85611">MRGADGTYLRHVPDENGQGRGLWTEYRRGGDDEAPQLVPEGVSLAPETAAVPELLHEEDLMERGRRRDRQGGPAPALGPHPSPAGIRGARRHLALRGVRPPPRPGRLLRLVGAGRRRERDEVRHVPRLRGTSRAGTGDLSRASVGVGGHAPSAGDAGGRRGRGRGGLPHAPLALGQGATREGPPPNARDALRRGRHAQPPGRASPLLDTPPLPRRAHGPLGARPVRRRRRQQALVRHTEEVDATGDAGGRALRVLRSGGSARGDRAGRRPPGGRGHDLGLLHVAPPVRPGGGAGASVLERGTHGRDDDRPGAGGASGWEGDKLHPVLPRRPGDPPADPRQPRVGAPPDRPPAGAQAVPLPRAGRLRLESCGGTRRRVPRPDVRRRDLRPRPGGCTRGGGPEHQRAVHAAPRPLEPEGEAGGGRERRRGQVLDGSAPRAGVARRRRRRRTAARTLGRGIRQVRAGPLGPRRARVQHPESRRRDRALRVDGGVHAHLPLPVPPPAGGVDAQRLVAEEHGAEPRDTPGDEGGWGRRPPRGDGGRARLVSAQEDLHHEADDAPLHIEPAELSHVRGPRAGVGRRSRARSGGRGPSTMSVRRTTCTSMRSSRRALRRVPRGGPRRHGGSDSCRSLEYLLRRLLTTALRFGKFQEHIFANSIRGLDRAARVRRRVEERADRGDWGRTTLDEEEGQVFRYLADASLFDFVERTTRSFDGALGELLRTMGRAVDEVELDVAEDNGDDEYDGAAGPSAAGGRTHDALPFLLFRLDFSGYYQRMARENKRRKKKAAATATAS</sequence>
<gene>
    <name evidence="2" type="ORF">THAOC_17290</name>
</gene>
<feature type="compositionally biased region" description="Basic and acidic residues" evidence="1">
    <location>
        <begin position="560"/>
        <end position="569"/>
    </location>
</feature>
<dbReference type="OrthoDB" id="5860513at2759"/>
<reference evidence="2 3" key="1">
    <citation type="journal article" date="2012" name="Genome Biol.">
        <title>Genome and low-iron response of an oceanic diatom adapted to chronic iron limitation.</title>
        <authorList>
            <person name="Lommer M."/>
            <person name="Specht M."/>
            <person name="Roy A.S."/>
            <person name="Kraemer L."/>
            <person name="Andreson R."/>
            <person name="Gutowska M.A."/>
            <person name="Wolf J."/>
            <person name="Bergner S.V."/>
            <person name="Schilhabel M.B."/>
            <person name="Klostermeier U.C."/>
            <person name="Beiko R.G."/>
            <person name="Rosenstiel P."/>
            <person name="Hippler M."/>
            <person name="Laroche J."/>
        </authorList>
    </citation>
    <scope>NUCLEOTIDE SEQUENCE [LARGE SCALE GENOMIC DNA]</scope>
    <source>
        <strain evidence="2 3">CCMP1005</strain>
    </source>
</reference>
<feature type="compositionally biased region" description="Basic and acidic residues" evidence="1">
    <location>
        <begin position="54"/>
        <end position="65"/>
    </location>
</feature>